<dbReference type="InterPro" id="IPR022742">
    <property type="entry name" value="Hydrolase_4"/>
</dbReference>
<keyword evidence="2" id="KW-0378">Hydrolase</keyword>
<name>A0ABX8DIS9_9GAMM</name>
<dbReference type="InterPro" id="IPR051044">
    <property type="entry name" value="MAG_DAG_Lipase"/>
</dbReference>
<dbReference type="SUPFAM" id="SSF53474">
    <property type="entry name" value="alpha/beta-Hydrolases"/>
    <property type="match status" value="1"/>
</dbReference>
<dbReference type="RefSeq" id="WP_213683156.1">
    <property type="nucleotide sequence ID" value="NZ_CP074572.1"/>
</dbReference>
<gene>
    <name evidence="2" type="ORF">KHX94_09125</name>
</gene>
<dbReference type="Proteomes" id="UP000676428">
    <property type="component" value="Chromosome"/>
</dbReference>
<evidence type="ECO:0000313" key="3">
    <source>
        <dbReference type="Proteomes" id="UP000676428"/>
    </source>
</evidence>
<organism evidence="2 3">
    <name type="scientific">Shewanella dokdonensis</name>
    <dbReference type="NCBI Taxonomy" id="712036"/>
    <lineage>
        <taxon>Bacteria</taxon>
        <taxon>Pseudomonadati</taxon>
        <taxon>Pseudomonadota</taxon>
        <taxon>Gammaproteobacteria</taxon>
        <taxon>Alteromonadales</taxon>
        <taxon>Shewanellaceae</taxon>
        <taxon>Shewanella</taxon>
    </lineage>
</organism>
<evidence type="ECO:0000259" key="1">
    <source>
        <dbReference type="Pfam" id="PF12146"/>
    </source>
</evidence>
<dbReference type="PANTHER" id="PTHR11614">
    <property type="entry name" value="PHOSPHOLIPASE-RELATED"/>
    <property type="match status" value="1"/>
</dbReference>
<dbReference type="Gene3D" id="3.40.50.1820">
    <property type="entry name" value="alpha/beta hydrolase"/>
    <property type="match status" value="1"/>
</dbReference>
<keyword evidence="3" id="KW-1185">Reference proteome</keyword>
<evidence type="ECO:0000313" key="2">
    <source>
        <dbReference type="EMBL" id="QVK24571.1"/>
    </source>
</evidence>
<dbReference type="Pfam" id="PF12146">
    <property type="entry name" value="Hydrolase_4"/>
    <property type="match status" value="1"/>
</dbReference>
<reference evidence="2 3" key="1">
    <citation type="journal article" date="2012" name="Int. J. Syst. Evol. Microbiol.">
        <title>Shewanella dokdonensis sp. nov., isolated from seawater.</title>
        <authorList>
            <person name="Sung H.R."/>
            <person name="Yoon J.H."/>
            <person name="Ghim S.Y."/>
        </authorList>
    </citation>
    <scope>NUCLEOTIDE SEQUENCE [LARGE SCALE GENOMIC DNA]</scope>
    <source>
        <strain evidence="2 3">DSM 23626</strain>
    </source>
</reference>
<accession>A0ABX8DIS9</accession>
<protein>
    <submittedName>
        <fullName evidence="2">Alpha/beta fold hydrolase</fullName>
    </submittedName>
</protein>
<proteinExistence type="predicted"/>
<sequence length="316" mass="36306">MQQQQLTDTTALTQFWQQVTQSRLVIDEHLSLAYCFIQHPESDKAIVLSNGRVESYLKYQETLYDFYQQGYSVYAIDHIGQGLSSRLTSNPHKGHIDRFSRYVDHLQLFIDTVVKPAKHAQLFLVGHSMGSAIGTLYLQRHPEVFSAAVFCAPMYGIKLPLPRRFILWLAKLLHRYDSGQEPNYVLGGHNYRAVAFNKNQLTHCQIRYNRLLQLYQQYPQIQLGSPTNQWLLESLMASEHARQIAAANHTTPLLILQAGNDQIVDNNAQQGALGAKTQLVVIANAYHELFIEKDDYRDAALQQLFQFIEQHTRHQV</sequence>
<feature type="domain" description="Serine aminopeptidase S33" evidence="1">
    <location>
        <begin position="41"/>
        <end position="294"/>
    </location>
</feature>
<dbReference type="EMBL" id="CP074572">
    <property type="protein sequence ID" value="QVK24571.1"/>
    <property type="molecule type" value="Genomic_DNA"/>
</dbReference>
<dbReference type="GO" id="GO:0016787">
    <property type="term" value="F:hydrolase activity"/>
    <property type="evidence" value="ECO:0007669"/>
    <property type="project" value="UniProtKB-KW"/>
</dbReference>
<dbReference type="InterPro" id="IPR029058">
    <property type="entry name" value="AB_hydrolase_fold"/>
</dbReference>